<evidence type="ECO:0000259" key="1">
    <source>
        <dbReference type="Pfam" id="PF10592"/>
    </source>
</evidence>
<evidence type="ECO:0000313" key="2">
    <source>
        <dbReference type="EMBL" id="CUO80693.1"/>
    </source>
</evidence>
<feature type="domain" description="Abortive phage infection protein C-terminal" evidence="1">
    <location>
        <begin position="272"/>
        <end position="514"/>
    </location>
</feature>
<dbReference type="Gene3D" id="2.40.50.140">
    <property type="entry name" value="Nucleic acid-binding proteins"/>
    <property type="match status" value="1"/>
</dbReference>
<evidence type="ECO:0000313" key="3">
    <source>
        <dbReference type="Proteomes" id="UP000095614"/>
    </source>
</evidence>
<dbReference type="RefSeq" id="WP_057097682.1">
    <property type="nucleotide sequence ID" value="NZ_CZAF01000004.1"/>
</dbReference>
<protein>
    <submittedName>
        <fullName evidence="2">AIPR protein</fullName>
    </submittedName>
</protein>
<reference evidence="2 3" key="1">
    <citation type="submission" date="2015-09" db="EMBL/GenBank/DDBJ databases">
        <authorList>
            <consortium name="Pathogen Informatics"/>
        </authorList>
    </citation>
    <scope>NUCLEOTIDE SEQUENCE [LARGE SCALE GENOMIC DNA]</scope>
    <source>
        <strain evidence="2 3">2789STDY5834847</strain>
    </source>
</reference>
<proteinExistence type="predicted"/>
<sequence length="682" mass="79057">MIKDLVLKSFFTRFTESWNIAYNDTISEAKAFEKFVNHTILSLDDVSAFVGKSDLLDFCSPGGGNDAKLDGVGIKINGRLVGNKEDIEQIVEASKKIEVEFVLIQSKEKTDFDSAEFNTFGIGAQNFFSKPRLPESEALTQIRDLKDYIYNDMSVIRKLEDNPSVSIYYVFCGNAPQDDHTESLKDIIKENLSKCSDSLSNINVSIIDGSELKKICKDLENDYSVELNIRDIIPLTVNDNNLIKKAYTFTCDAKEFLKLLRKDDDTIRRSLFNDNVRDYLGNKGVVNSEIEKTIINEPEMFLMCNNGITIVCSDFLQIRDKLVSIDNPQIVNGCQTCNSIFAQKENTSLEKVQLLIKLICTEDISITNKVVRGTNKQNQVLEESFESTKLFHQNLEDYFCAKIGEPRLYYERRNKQYSSIPTINKFQIVNLRVLTQTFVSMFLHLPYMAHRHEAKLLSEFACEDNRKIYVDNHSCTPYYICALTWYMFENAFRKNILPKKAKTYKAHLYYIFTFITGQYPLTCEMKKKSIDNFCDKLERVLLSNNFNNIAREVCQVFYYCKNEWEKMGKNRYAIKDTKDFTEFLCCKSREKFVNKTLSIDNNEEFIAPNTEWKEGKILTVKIKEGKWFAFISVDNNSSNVYFDDRAYKGDFNKLLPKVKVRFIQGKNRSNEYFAKQVQILKS</sequence>
<name>A0A174I0I4_BACUN</name>
<dbReference type="EMBL" id="CZAF01000004">
    <property type="protein sequence ID" value="CUO80693.1"/>
    <property type="molecule type" value="Genomic_DNA"/>
</dbReference>
<dbReference type="Pfam" id="PF10592">
    <property type="entry name" value="AIPR"/>
    <property type="match status" value="1"/>
</dbReference>
<dbReference type="Proteomes" id="UP000095614">
    <property type="component" value="Unassembled WGS sequence"/>
</dbReference>
<dbReference type="OrthoDB" id="9806213at2"/>
<organism evidence="2 3">
    <name type="scientific">Bacteroides uniformis</name>
    <dbReference type="NCBI Taxonomy" id="820"/>
    <lineage>
        <taxon>Bacteria</taxon>
        <taxon>Pseudomonadati</taxon>
        <taxon>Bacteroidota</taxon>
        <taxon>Bacteroidia</taxon>
        <taxon>Bacteroidales</taxon>
        <taxon>Bacteroidaceae</taxon>
        <taxon>Bacteroides</taxon>
    </lineage>
</organism>
<dbReference type="InterPro" id="IPR018891">
    <property type="entry name" value="AIPR_C"/>
</dbReference>
<dbReference type="InterPro" id="IPR012340">
    <property type="entry name" value="NA-bd_OB-fold"/>
</dbReference>
<accession>A0A174I0I4</accession>
<gene>
    <name evidence="2" type="ORF">ERS852462_01646</name>
</gene>
<dbReference type="AlphaFoldDB" id="A0A174I0I4"/>